<evidence type="ECO:0000313" key="2">
    <source>
        <dbReference type="EnsemblPlants" id="ONIVA03G23770.1"/>
    </source>
</evidence>
<organism evidence="2">
    <name type="scientific">Oryza nivara</name>
    <name type="common">Indian wild rice</name>
    <name type="synonym">Oryza sativa f. spontanea</name>
    <dbReference type="NCBI Taxonomy" id="4536"/>
    <lineage>
        <taxon>Eukaryota</taxon>
        <taxon>Viridiplantae</taxon>
        <taxon>Streptophyta</taxon>
        <taxon>Embryophyta</taxon>
        <taxon>Tracheophyta</taxon>
        <taxon>Spermatophyta</taxon>
        <taxon>Magnoliopsida</taxon>
        <taxon>Liliopsida</taxon>
        <taxon>Poales</taxon>
        <taxon>Poaceae</taxon>
        <taxon>BOP clade</taxon>
        <taxon>Oryzoideae</taxon>
        <taxon>Oryzeae</taxon>
        <taxon>Oryzinae</taxon>
        <taxon>Oryza</taxon>
    </lineage>
</organism>
<protein>
    <submittedName>
        <fullName evidence="2">Uncharacterized protein</fullName>
    </submittedName>
</protein>
<proteinExistence type="predicted"/>
<dbReference type="AlphaFoldDB" id="A0A0E0GPB3"/>
<reference evidence="2" key="2">
    <citation type="submission" date="2018-04" db="EMBL/GenBank/DDBJ databases">
        <title>OnivRS2 (Oryza nivara Reference Sequence Version 2).</title>
        <authorList>
            <person name="Zhang J."/>
            <person name="Kudrna D."/>
            <person name="Lee S."/>
            <person name="Talag J."/>
            <person name="Rajasekar S."/>
            <person name="Welchert J."/>
            <person name="Hsing Y.-I."/>
            <person name="Wing R.A."/>
        </authorList>
    </citation>
    <scope>NUCLEOTIDE SEQUENCE [LARGE SCALE GENOMIC DNA]</scope>
    <source>
        <strain evidence="2">SL10</strain>
    </source>
</reference>
<sequence length="109" mass="11654">MTPPAPALLLACSRRRRRTAPHRDLPLPAPYGCAKFIAKIHINCCSMLMQEVCKKISKVMVVDKLTRLEAADRPARCCSSISAVASSTLAADPPATVASGLPPIEVSKN</sequence>
<accession>A0A0E0GPB3</accession>
<dbReference type="Proteomes" id="UP000006591">
    <property type="component" value="Chromosome 3"/>
</dbReference>
<keyword evidence="3" id="KW-1185">Reference proteome</keyword>
<name>A0A0E0GPB3_ORYNI</name>
<dbReference type="Gramene" id="ONIVA03G23770.1">
    <property type="protein sequence ID" value="ONIVA03G23770.1"/>
    <property type="gene ID" value="ONIVA03G23770"/>
</dbReference>
<evidence type="ECO:0000256" key="1">
    <source>
        <dbReference type="SAM" id="MobiDB-lite"/>
    </source>
</evidence>
<feature type="region of interest" description="Disordered" evidence="1">
    <location>
        <begin position="87"/>
        <end position="109"/>
    </location>
</feature>
<dbReference type="EnsemblPlants" id="ONIVA03G23770.1">
    <property type="protein sequence ID" value="ONIVA03G23770.1"/>
    <property type="gene ID" value="ONIVA03G23770"/>
</dbReference>
<evidence type="ECO:0000313" key="3">
    <source>
        <dbReference type="Proteomes" id="UP000006591"/>
    </source>
</evidence>
<reference evidence="2" key="1">
    <citation type="submission" date="2015-04" db="UniProtKB">
        <authorList>
            <consortium name="EnsemblPlants"/>
        </authorList>
    </citation>
    <scope>IDENTIFICATION</scope>
    <source>
        <strain evidence="2">SL10</strain>
    </source>
</reference>
<dbReference type="HOGENOM" id="CLU_172115_0_0_1"/>